<sequence length="141" mass="15752">MQYTFGESDRIDRGGGGLESHPRLNNTILHLEADSNAIMSDAMETVFALAPNEFIISLSLRFNYIQNYKEGTYRAICHHSGRGINACISLHKPPHIGVEKFVVKLRCSTHNVNISMDFAHLHSDNIMIDSKDVKVQANVSP</sequence>
<dbReference type="Proteomes" id="UP001152795">
    <property type="component" value="Unassembled WGS sequence"/>
</dbReference>
<feature type="non-terminal residue" evidence="1">
    <location>
        <position position="141"/>
    </location>
</feature>
<keyword evidence="2" id="KW-1185">Reference proteome</keyword>
<accession>A0A7D9LTB9</accession>
<dbReference type="OrthoDB" id="5988483at2759"/>
<proteinExistence type="predicted"/>
<organism evidence="1 2">
    <name type="scientific">Paramuricea clavata</name>
    <name type="common">Red gorgonian</name>
    <name type="synonym">Violescent sea-whip</name>
    <dbReference type="NCBI Taxonomy" id="317549"/>
    <lineage>
        <taxon>Eukaryota</taxon>
        <taxon>Metazoa</taxon>
        <taxon>Cnidaria</taxon>
        <taxon>Anthozoa</taxon>
        <taxon>Octocorallia</taxon>
        <taxon>Malacalcyonacea</taxon>
        <taxon>Plexauridae</taxon>
        <taxon>Paramuricea</taxon>
    </lineage>
</organism>
<reference evidence="1" key="1">
    <citation type="submission" date="2020-04" db="EMBL/GenBank/DDBJ databases">
        <authorList>
            <person name="Alioto T."/>
            <person name="Alioto T."/>
            <person name="Gomez Garrido J."/>
        </authorList>
    </citation>
    <scope>NUCLEOTIDE SEQUENCE</scope>
    <source>
        <strain evidence="1">A484AB</strain>
    </source>
</reference>
<evidence type="ECO:0000313" key="1">
    <source>
        <dbReference type="EMBL" id="CAB4038755.1"/>
    </source>
</evidence>
<gene>
    <name evidence="1" type="ORF">PACLA_8A002892</name>
</gene>
<evidence type="ECO:0000313" key="2">
    <source>
        <dbReference type="Proteomes" id="UP001152795"/>
    </source>
</evidence>
<name>A0A7D9LTB9_PARCT</name>
<dbReference type="EMBL" id="CACRXK020024545">
    <property type="protein sequence ID" value="CAB4038755.1"/>
    <property type="molecule type" value="Genomic_DNA"/>
</dbReference>
<dbReference type="AlphaFoldDB" id="A0A7D9LTB9"/>
<comment type="caution">
    <text evidence="1">The sequence shown here is derived from an EMBL/GenBank/DDBJ whole genome shotgun (WGS) entry which is preliminary data.</text>
</comment>
<protein>
    <submittedName>
        <fullName evidence="1">Uncharacterized protein</fullName>
    </submittedName>
</protein>